<evidence type="ECO:0000313" key="1">
    <source>
        <dbReference type="EMBL" id="KAJ8016749.1"/>
    </source>
</evidence>
<keyword evidence="2" id="KW-1185">Reference proteome</keyword>
<gene>
    <name evidence="1" type="ORF">DPEC_G00010590</name>
</gene>
<comment type="caution">
    <text evidence="1">The sequence shown here is derived from an EMBL/GenBank/DDBJ whole genome shotgun (WGS) entry which is preliminary data.</text>
</comment>
<proteinExistence type="predicted"/>
<organism evidence="1 2">
    <name type="scientific">Dallia pectoralis</name>
    <name type="common">Alaska blackfish</name>
    <dbReference type="NCBI Taxonomy" id="75939"/>
    <lineage>
        <taxon>Eukaryota</taxon>
        <taxon>Metazoa</taxon>
        <taxon>Chordata</taxon>
        <taxon>Craniata</taxon>
        <taxon>Vertebrata</taxon>
        <taxon>Euteleostomi</taxon>
        <taxon>Actinopterygii</taxon>
        <taxon>Neopterygii</taxon>
        <taxon>Teleostei</taxon>
        <taxon>Protacanthopterygii</taxon>
        <taxon>Esociformes</taxon>
        <taxon>Umbridae</taxon>
        <taxon>Dallia</taxon>
    </lineage>
</organism>
<dbReference type="Proteomes" id="UP001157502">
    <property type="component" value="Chromosome 1"/>
</dbReference>
<evidence type="ECO:0000313" key="2">
    <source>
        <dbReference type="Proteomes" id="UP001157502"/>
    </source>
</evidence>
<reference evidence="1" key="1">
    <citation type="submission" date="2021-05" db="EMBL/GenBank/DDBJ databases">
        <authorList>
            <person name="Pan Q."/>
            <person name="Jouanno E."/>
            <person name="Zahm M."/>
            <person name="Klopp C."/>
            <person name="Cabau C."/>
            <person name="Louis A."/>
            <person name="Berthelot C."/>
            <person name="Parey E."/>
            <person name="Roest Crollius H."/>
            <person name="Montfort J."/>
            <person name="Robinson-Rechavi M."/>
            <person name="Bouchez O."/>
            <person name="Lampietro C."/>
            <person name="Lopez Roques C."/>
            <person name="Donnadieu C."/>
            <person name="Postlethwait J."/>
            <person name="Bobe J."/>
            <person name="Dillon D."/>
            <person name="Chandos A."/>
            <person name="von Hippel F."/>
            <person name="Guiguen Y."/>
        </authorList>
    </citation>
    <scope>NUCLEOTIDE SEQUENCE</scope>
    <source>
        <strain evidence="1">YG-Jan2019</strain>
    </source>
</reference>
<sequence length="459" mass="51248">MPVFVENPAQFSKPRLKSELIAHNVSLPAAESKKHVYVELYSRQIGLNNAADFSSDDEDAQESQDCEEEQNKDSEMMDTCGLTDKQLQAMLLQYGVKVGPIVGTTRSLYERKLQRLMELAESRQQNETVDVDRYSYSEDELEDVSDSQQGRAEPVSLVEDKQPVDNDPEIGQHFRNNTNAEYHYPQCFLPSSRMRVRRDPGCSEFNPRRNAGNHENVAVSSNTAWRKQDLSSPVALEDEANQSRTASILGLSTGSVVPTQSLSLHGGCHADSSHSSQSFSITEMIESRSRLSSASSESKKGQSQTSYQGPMPSLHWQEAVTCFVDKYTMTNKSLCITPKTSPLIQQNKVPIKDVLMEMFPETNPTPTGIAATRRRPIKGAAGRPVDFKYPGIFASPMAQQRQAVERHLVPLWVQILVFLILGCLLYVIYAAMEISLDNPFVTLLDNLSMATEKEMSLQA</sequence>
<name>A0ACC2HLA7_DALPE</name>
<dbReference type="EMBL" id="CM055728">
    <property type="protein sequence ID" value="KAJ8016749.1"/>
    <property type="molecule type" value="Genomic_DNA"/>
</dbReference>
<protein>
    <submittedName>
        <fullName evidence="1">Uncharacterized protein</fullName>
    </submittedName>
</protein>
<accession>A0ACC2HLA7</accession>